<keyword evidence="2" id="KW-1185">Reference proteome</keyword>
<dbReference type="AlphaFoldDB" id="A0A1M6FAR1"/>
<proteinExistence type="predicted"/>
<dbReference type="EMBL" id="FQXZ01000065">
    <property type="protein sequence ID" value="SHI94736.1"/>
    <property type="molecule type" value="Genomic_DNA"/>
</dbReference>
<evidence type="ECO:0000313" key="2">
    <source>
        <dbReference type="Proteomes" id="UP000184608"/>
    </source>
</evidence>
<evidence type="ECO:0000313" key="1">
    <source>
        <dbReference type="EMBL" id="SHI94736.1"/>
    </source>
</evidence>
<reference evidence="1 2" key="1">
    <citation type="submission" date="2016-11" db="EMBL/GenBank/DDBJ databases">
        <authorList>
            <person name="Jaros S."/>
            <person name="Januszkiewicz K."/>
            <person name="Wedrychowicz H."/>
        </authorList>
    </citation>
    <scope>NUCLEOTIDE SEQUENCE [LARGE SCALE GENOMIC DNA]</scope>
    <source>
        <strain evidence="1 2">CECT 7868</strain>
    </source>
</reference>
<accession>A0A1M6FAR1</accession>
<dbReference type="Proteomes" id="UP000184608">
    <property type="component" value="Unassembled WGS sequence"/>
</dbReference>
<protein>
    <submittedName>
        <fullName evidence="1">Uncharacterized protein</fullName>
    </submittedName>
</protein>
<gene>
    <name evidence="1" type="ORF">VA7868_04610</name>
</gene>
<organism evidence="1 2">
    <name type="scientific">Vibrio aerogenes CECT 7868</name>
    <dbReference type="NCBI Taxonomy" id="1216006"/>
    <lineage>
        <taxon>Bacteria</taxon>
        <taxon>Pseudomonadati</taxon>
        <taxon>Pseudomonadota</taxon>
        <taxon>Gammaproteobacteria</taxon>
        <taxon>Vibrionales</taxon>
        <taxon>Vibrionaceae</taxon>
        <taxon>Vibrio</taxon>
    </lineage>
</organism>
<sequence length="50" mass="4930">MPLIYLAPLAAGALGFGAGFWSGSGATKLIKLGAVGGGCYLAYRALKGAK</sequence>
<dbReference type="STRING" id="1216006.VA7868_04610"/>
<name>A0A1M6FAR1_9VIBR</name>
<dbReference type="RefSeq" id="WP_175561618.1">
    <property type="nucleotide sequence ID" value="NZ_FQXZ01000065.1"/>
</dbReference>